<dbReference type="Proteomes" id="UP001501490">
    <property type="component" value="Unassembled WGS sequence"/>
</dbReference>
<evidence type="ECO:0000313" key="1">
    <source>
        <dbReference type="EMBL" id="GAA3629462.1"/>
    </source>
</evidence>
<dbReference type="RefSeq" id="WP_344806860.1">
    <property type="nucleotide sequence ID" value="NZ_BAABAB010000025.1"/>
</dbReference>
<dbReference type="SUPFAM" id="SSF53474">
    <property type="entry name" value="alpha/beta-Hydrolases"/>
    <property type="match status" value="1"/>
</dbReference>
<protein>
    <submittedName>
        <fullName evidence="1">Alpha/beta hydrolase</fullName>
    </submittedName>
</protein>
<gene>
    <name evidence="1" type="ORF">GCM10022236_34690</name>
</gene>
<comment type="caution">
    <text evidence="1">The sequence shown here is derived from an EMBL/GenBank/DDBJ whole genome shotgun (WGS) entry which is preliminary data.</text>
</comment>
<evidence type="ECO:0000313" key="2">
    <source>
        <dbReference type="Proteomes" id="UP001501490"/>
    </source>
</evidence>
<dbReference type="Gene3D" id="3.40.50.1820">
    <property type="entry name" value="alpha/beta hydrolase"/>
    <property type="match status" value="1"/>
</dbReference>
<name>A0ABP7ACD3_9ACTN</name>
<keyword evidence="2" id="KW-1185">Reference proteome</keyword>
<accession>A0ABP7ACD3</accession>
<organism evidence="1 2">
    <name type="scientific">Microlunatus ginsengisoli</name>
    <dbReference type="NCBI Taxonomy" id="363863"/>
    <lineage>
        <taxon>Bacteria</taxon>
        <taxon>Bacillati</taxon>
        <taxon>Actinomycetota</taxon>
        <taxon>Actinomycetes</taxon>
        <taxon>Propionibacteriales</taxon>
        <taxon>Propionibacteriaceae</taxon>
        <taxon>Microlunatus</taxon>
    </lineage>
</organism>
<dbReference type="GO" id="GO:0016787">
    <property type="term" value="F:hydrolase activity"/>
    <property type="evidence" value="ECO:0007669"/>
    <property type="project" value="UniProtKB-KW"/>
</dbReference>
<reference evidence="2" key="1">
    <citation type="journal article" date="2019" name="Int. J. Syst. Evol. Microbiol.">
        <title>The Global Catalogue of Microorganisms (GCM) 10K type strain sequencing project: providing services to taxonomists for standard genome sequencing and annotation.</title>
        <authorList>
            <consortium name="The Broad Institute Genomics Platform"/>
            <consortium name="The Broad Institute Genome Sequencing Center for Infectious Disease"/>
            <person name="Wu L."/>
            <person name="Ma J."/>
        </authorList>
    </citation>
    <scope>NUCLEOTIDE SEQUENCE [LARGE SCALE GENOMIC DNA]</scope>
    <source>
        <strain evidence="2">JCM 16929</strain>
    </source>
</reference>
<dbReference type="Pfam" id="PF06821">
    <property type="entry name" value="Ser_hydrolase"/>
    <property type="match status" value="1"/>
</dbReference>
<keyword evidence="1" id="KW-0378">Hydrolase</keyword>
<proteinExistence type="predicted"/>
<dbReference type="InterPro" id="IPR010662">
    <property type="entry name" value="RBBP9/YdeN"/>
</dbReference>
<dbReference type="InterPro" id="IPR029058">
    <property type="entry name" value="AB_hydrolase_fold"/>
</dbReference>
<dbReference type="EMBL" id="BAABAB010000025">
    <property type="protein sequence ID" value="GAA3629462.1"/>
    <property type="molecule type" value="Genomic_DNA"/>
</dbReference>
<sequence>MRFVIVPGIGGSDSFHWQSIWQAEWGPIASRIEPASWTAPDAADWIAAVDRAITEAGTSDVVLVAHSLGCWAAAGWLAEAQRSVRGAFLVAPPDPDGPEFPAAAASFADLTPAPVGVPGLVVASLDDPYCRPGAAAALARGWGLPVSRVGAYRHLNSASGIGGWQQGRVLLAKLLGSTATAVA</sequence>